<sequence length="83" mass="9077">MKPKTCVLLASGFEELEAVTVIDVFNRAGLDNTVISLFDDLIVIGGQQIPIKCDETFMNIVKKDQLFDGIVIPGGLTGVQYFI</sequence>
<dbReference type="Pfam" id="PF01965">
    <property type="entry name" value="DJ-1_PfpI"/>
    <property type="match status" value="1"/>
</dbReference>
<accession>A0A177AQN1</accession>
<dbReference type="InterPro" id="IPR029062">
    <property type="entry name" value="Class_I_gatase-like"/>
</dbReference>
<dbReference type="OrthoDB" id="543156at2759"/>
<protein>
    <recommendedName>
        <fullName evidence="1">DJ-1/PfpI domain-containing protein</fullName>
    </recommendedName>
</protein>
<gene>
    <name evidence="2" type="ORF">A3Q56_08462</name>
</gene>
<proteinExistence type="predicted"/>
<evidence type="ECO:0000313" key="3">
    <source>
        <dbReference type="Proteomes" id="UP000078046"/>
    </source>
</evidence>
<dbReference type="Proteomes" id="UP000078046">
    <property type="component" value="Unassembled WGS sequence"/>
</dbReference>
<reference evidence="2 3" key="1">
    <citation type="submission" date="2016-04" db="EMBL/GenBank/DDBJ databases">
        <title>The genome of Intoshia linei affirms orthonectids as highly simplified spiralians.</title>
        <authorList>
            <person name="Mikhailov K.V."/>
            <person name="Slusarev G.S."/>
            <person name="Nikitin M.A."/>
            <person name="Logacheva M.D."/>
            <person name="Penin A."/>
            <person name="Aleoshin V."/>
            <person name="Panchin Y.V."/>
        </authorList>
    </citation>
    <scope>NUCLEOTIDE SEQUENCE [LARGE SCALE GENOMIC DNA]</scope>
    <source>
        <strain evidence="2">Intl2013</strain>
        <tissue evidence="2">Whole animal</tissue>
    </source>
</reference>
<dbReference type="InterPro" id="IPR002818">
    <property type="entry name" value="DJ-1/PfpI"/>
</dbReference>
<evidence type="ECO:0000313" key="2">
    <source>
        <dbReference type="EMBL" id="OAF63832.1"/>
    </source>
</evidence>
<evidence type="ECO:0000259" key="1">
    <source>
        <dbReference type="Pfam" id="PF01965"/>
    </source>
</evidence>
<feature type="non-terminal residue" evidence="2">
    <location>
        <position position="83"/>
    </location>
</feature>
<dbReference type="Gene3D" id="3.40.50.880">
    <property type="match status" value="1"/>
</dbReference>
<organism evidence="2 3">
    <name type="scientific">Intoshia linei</name>
    <dbReference type="NCBI Taxonomy" id="1819745"/>
    <lineage>
        <taxon>Eukaryota</taxon>
        <taxon>Metazoa</taxon>
        <taxon>Spiralia</taxon>
        <taxon>Lophotrochozoa</taxon>
        <taxon>Mesozoa</taxon>
        <taxon>Orthonectida</taxon>
        <taxon>Rhopaluridae</taxon>
        <taxon>Intoshia</taxon>
    </lineage>
</organism>
<name>A0A177AQN1_9BILA</name>
<comment type="caution">
    <text evidence="2">The sequence shown here is derived from an EMBL/GenBank/DDBJ whole genome shotgun (WGS) entry which is preliminary data.</text>
</comment>
<keyword evidence="3" id="KW-1185">Reference proteome</keyword>
<dbReference type="AlphaFoldDB" id="A0A177AQN1"/>
<feature type="domain" description="DJ-1/PfpI" evidence="1">
    <location>
        <begin position="4"/>
        <end position="79"/>
    </location>
</feature>
<dbReference type="EMBL" id="LWCA01002492">
    <property type="protein sequence ID" value="OAF63832.1"/>
    <property type="molecule type" value="Genomic_DNA"/>
</dbReference>
<dbReference type="SUPFAM" id="SSF52317">
    <property type="entry name" value="Class I glutamine amidotransferase-like"/>
    <property type="match status" value="1"/>
</dbReference>